<dbReference type="PANTHER" id="PTHR21405">
    <property type="entry name" value="CDNA SEQUENCE BC021608"/>
    <property type="match status" value="1"/>
</dbReference>
<evidence type="ECO:0000313" key="6">
    <source>
        <dbReference type="Proteomes" id="UP001177023"/>
    </source>
</evidence>
<dbReference type="Proteomes" id="UP001177023">
    <property type="component" value="Unassembled WGS sequence"/>
</dbReference>
<dbReference type="PANTHER" id="PTHR21405:SF0">
    <property type="entry name" value="TETRATRICOPEPTIDE REPEAT PROTEIN 36"/>
    <property type="match status" value="1"/>
</dbReference>
<accession>A0AA36FNX1</accession>
<organism evidence="5 6">
    <name type="scientific">Mesorhabditis spiculigera</name>
    <dbReference type="NCBI Taxonomy" id="96644"/>
    <lineage>
        <taxon>Eukaryota</taxon>
        <taxon>Metazoa</taxon>
        <taxon>Ecdysozoa</taxon>
        <taxon>Nematoda</taxon>
        <taxon>Chromadorea</taxon>
        <taxon>Rhabditida</taxon>
        <taxon>Rhabditina</taxon>
        <taxon>Rhabditomorpha</taxon>
        <taxon>Rhabditoidea</taxon>
        <taxon>Rhabditidae</taxon>
        <taxon>Mesorhabditinae</taxon>
        <taxon>Mesorhabditis</taxon>
    </lineage>
</organism>
<evidence type="ECO:0000313" key="5">
    <source>
        <dbReference type="EMBL" id="CAJ0557947.1"/>
    </source>
</evidence>
<dbReference type="AlphaFoldDB" id="A0AA36FNX1"/>
<evidence type="ECO:0000256" key="1">
    <source>
        <dbReference type="ARBA" id="ARBA00006995"/>
    </source>
</evidence>
<protein>
    <recommendedName>
        <fullName evidence="7">Tetratricopeptide repeat protein 36</fullName>
    </recommendedName>
</protein>
<comment type="similarity">
    <text evidence="1">Belongs to the TTC36 family.</text>
</comment>
<keyword evidence="2" id="KW-0677">Repeat</keyword>
<name>A0AA36FNX1_9BILA</name>
<dbReference type="GO" id="GO:0006570">
    <property type="term" value="P:tyrosine metabolic process"/>
    <property type="evidence" value="ECO:0007669"/>
    <property type="project" value="TreeGrafter"/>
</dbReference>
<keyword evidence="6" id="KW-1185">Reference proteome</keyword>
<dbReference type="InterPro" id="IPR019734">
    <property type="entry name" value="TPR_rpt"/>
</dbReference>
<keyword evidence="3" id="KW-0802">TPR repeat</keyword>
<reference evidence="5" key="1">
    <citation type="submission" date="2023-06" db="EMBL/GenBank/DDBJ databases">
        <authorList>
            <person name="Delattre M."/>
        </authorList>
    </citation>
    <scope>NUCLEOTIDE SEQUENCE</scope>
    <source>
        <strain evidence="5">AF72</strain>
    </source>
</reference>
<gene>
    <name evidence="5" type="ORF">MSPICULIGERA_LOCUS694</name>
</gene>
<evidence type="ECO:0000256" key="4">
    <source>
        <dbReference type="SAM" id="MobiDB-lite"/>
    </source>
</evidence>
<evidence type="ECO:0008006" key="7">
    <source>
        <dbReference type="Google" id="ProtNLM"/>
    </source>
</evidence>
<proteinExistence type="inferred from homology"/>
<dbReference type="Gene3D" id="1.25.40.10">
    <property type="entry name" value="Tetratricopeptide repeat domain"/>
    <property type="match status" value="1"/>
</dbReference>
<dbReference type="FunFam" id="1.25.40.10:FF:000213">
    <property type="entry name" value="Tetratricopeptide repeat domain 36"/>
    <property type="match status" value="1"/>
</dbReference>
<evidence type="ECO:0000256" key="3">
    <source>
        <dbReference type="ARBA" id="ARBA00022803"/>
    </source>
</evidence>
<sequence>MATAHDRKVLNRILNPLMPDTDPEEEKQLEDKPINHAGIEESRELERQAIKMAETGRIDDAMKLFDRAVEVCRINPSAYNNRAQARRMNNDTEGALLDLDEAIKLSGGQGKSACQALTQRALIKRLKGDDDGARADYEQASSLGSSFAKMQLVALNPYAAMCNKMLAEVMGNMRQPKCE</sequence>
<dbReference type="InterPro" id="IPR038906">
    <property type="entry name" value="TTC36"/>
</dbReference>
<comment type="caution">
    <text evidence="5">The sequence shown here is derived from an EMBL/GenBank/DDBJ whole genome shotgun (WGS) entry which is preliminary data.</text>
</comment>
<dbReference type="SUPFAM" id="SSF48452">
    <property type="entry name" value="TPR-like"/>
    <property type="match status" value="1"/>
</dbReference>
<feature type="compositionally biased region" description="Basic and acidic residues" evidence="4">
    <location>
        <begin position="29"/>
        <end position="39"/>
    </location>
</feature>
<feature type="non-terminal residue" evidence="5">
    <location>
        <position position="179"/>
    </location>
</feature>
<feature type="region of interest" description="Disordered" evidence="4">
    <location>
        <begin position="1"/>
        <end position="39"/>
    </location>
</feature>
<evidence type="ECO:0000256" key="2">
    <source>
        <dbReference type="ARBA" id="ARBA00022737"/>
    </source>
</evidence>
<dbReference type="EMBL" id="CATQJA010000158">
    <property type="protein sequence ID" value="CAJ0557947.1"/>
    <property type="molecule type" value="Genomic_DNA"/>
</dbReference>
<dbReference type="SMART" id="SM00028">
    <property type="entry name" value="TPR"/>
    <property type="match status" value="3"/>
</dbReference>
<dbReference type="InterPro" id="IPR011990">
    <property type="entry name" value="TPR-like_helical_dom_sf"/>
</dbReference>